<accession>A0A3L8S1D8</accession>
<reference evidence="2 3" key="1">
    <citation type="journal article" date="2018" name="Proc. R. Soc. B">
        <title>A non-coding region near Follistatin controls head colour polymorphism in the Gouldian finch.</title>
        <authorList>
            <person name="Toomey M.B."/>
            <person name="Marques C.I."/>
            <person name="Andrade P."/>
            <person name="Araujo P.M."/>
            <person name="Sabatino S."/>
            <person name="Gazda M.A."/>
            <person name="Afonso S."/>
            <person name="Lopes R.J."/>
            <person name="Corbo J.C."/>
            <person name="Carneiro M."/>
        </authorList>
    </citation>
    <scope>NUCLEOTIDE SEQUENCE [LARGE SCALE GENOMIC DNA]</scope>
    <source>
        <strain evidence="2">Red01</strain>
        <tissue evidence="2">Muscle</tissue>
    </source>
</reference>
<evidence type="ECO:0000256" key="1">
    <source>
        <dbReference type="SAM" id="MobiDB-lite"/>
    </source>
</evidence>
<comment type="caution">
    <text evidence="2">The sequence shown here is derived from an EMBL/GenBank/DDBJ whole genome shotgun (WGS) entry which is preliminary data.</text>
</comment>
<proteinExistence type="predicted"/>
<keyword evidence="3" id="KW-1185">Reference proteome</keyword>
<protein>
    <submittedName>
        <fullName evidence="2">Uncharacterized protein</fullName>
    </submittedName>
</protein>
<feature type="compositionally biased region" description="Polar residues" evidence="1">
    <location>
        <begin position="17"/>
        <end position="28"/>
    </location>
</feature>
<gene>
    <name evidence="2" type="ORF">DV515_00013436</name>
</gene>
<evidence type="ECO:0000313" key="2">
    <source>
        <dbReference type="EMBL" id="RLV93474.1"/>
    </source>
</evidence>
<dbReference type="EMBL" id="QUSF01000091">
    <property type="protein sequence ID" value="RLV93474.1"/>
    <property type="molecule type" value="Genomic_DNA"/>
</dbReference>
<sequence>MGKRFHRREGHGMAFKHSSQTTRATHSGGQLWQMQVALDPCGTDKSQKTARTCLVNMLKATTACTQASRPPAAVQHGVGCSGRAHSTTSCLTASLPAVGSVAACPRRPPVHTLIQPSMAWLPTGSQHRQANCHTRGCNMTGPAVNPGTGPAVGAIGNNELSCKGDHSHPPHTTARQAQAACCVGVLVPIWQPPATGSSTVSCEPGDQGYTKMEEDTALTGQIDLPELLLPLMYEENI</sequence>
<name>A0A3L8S1D8_CHLGU</name>
<dbReference type="AlphaFoldDB" id="A0A3L8S1D8"/>
<feature type="region of interest" description="Disordered" evidence="1">
    <location>
        <begin position="1"/>
        <end position="28"/>
    </location>
</feature>
<evidence type="ECO:0000313" key="3">
    <source>
        <dbReference type="Proteomes" id="UP000276834"/>
    </source>
</evidence>
<dbReference type="Proteomes" id="UP000276834">
    <property type="component" value="Unassembled WGS sequence"/>
</dbReference>
<organism evidence="2 3">
    <name type="scientific">Chloebia gouldiae</name>
    <name type="common">Gouldian finch</name>
    <name type="synonym">Erythrura gouldiae</name>
    <dbReference type="NCBI Taxonomy" id="44316"/>
    <lineage>
        <taxon>Eukaryota</taxon>
        <taxon>Metazoa</taxon>
        <taxon>Chordata</taxon>
        <taxon>Craniata</taxon>
        <taxon>Vertebrata</taxon>
        <taxon>Euteleostomi</taxon>
        <taxon>Archelosauria</taxon>
        <taxon>Archosauria</taxon>
        <taxon>Dinosauria</taxon>
        <taxon>Saurischia</taxon>
        <taxon>Theropoda</taxon>
        <taxon>Coelurosauria</taxon>
        <taxon>Aves</taxon>
        <taxon>Neognathae</taxon>
        <taxon>Neoaves</taxon>
        <taxon>Telluraves</taxon>
        <taxon>Australaves</taxon>
        <taxon>Passeriformes</taxon>
        <taxon>Passeroidea</taxon>
        <taxon>Passeridae</taxon>
        <taxon>Chloebia</taxon>
    </lineage>
</organism>